<dbReference type="AlphaFoldDB" id="A0A1H4I3W7"/>
<dbReference type="Pfam" id="PF00392">
    <property type="entry name" value="GntR"/>
    <property type="match status" value="1"/>
</dbReference>
<evidence type="ECO:0000259" key="4">
    <source>
        <dbReference type="PROSITE" id="PS50949"/>
    </source>
</evidence>
<keyword evidence="1" id="KW-0805">Transcription regulation</keyword>
<dbReference type="EMBL" id="FNSO01000003">
    <property type="protein sequence ID" value="SEB49020.1"/>
    <property type="molecule type" value="Genomic_DNA"/>
</dbReference>
<dbReference type="InterPro" id="IPR036390">
    <property type="entry name" value="WH_DNA-bd_sf"/>
</dbReference>
<dbReference type="InterPro" id="IPR036388">
    <property type="entry name" value="WH-like_DNA-bd_sf"/>
</dbReference>
<evidence type="ECO:0000313" key="6">
    <source>
        <dbReference type="EMBL" id="SEB49020.1"/>
    </source>
</evidence>
<gene>
    <name evidence="5" type="ORF">SAMN04489727_0010</name>
    <name evidence="6" type="ORF">SAMN04489727_2147</name>
</gene>
<evidence type="ECO:0000256" key="3">
    <source>
        <dbReference type="ARBA" id="ARBA00023163"/>
    </source>
</evidence>
<dbReference type="InterPro" id="IPR000524">
    <property type="entry name" value="Tscrpt_reg_HTH_GntR"/>
</dbReference>
<dbReference type="Gene3D" id="1.10.10.10">
    <property type="entry name" value="Winged helix-like DNA-binding domain superfamily/Winged helix DNA-binding domain"/>
    <property type="match status" value="1"/>
</dbReference>
<reference evidence="5" key="1">
    <citation type="submission" date="2016-10" db="EMBL/GenBank/DDBJ databases">
        <authorList>
            <person name="de Groot N.N."/>
        </authorList>
    </citation>
    <scope>NUCLEOTIDE SEQUENCE [LARGE SCALE GENOMIC DNA]</scope>
    <source>
        <strain evidence="5">DSM 44544</strain>
    </source>
</reference>
<reference evidence="7" key="2">
    <citation type="submission" date="2016-10" db="EMBL/GenBank/DDBJ databases">
        <authorList>
            <person name="Varghese N."/>
            <person name="Submissions S."/>
        </authorList>
    </citation>
    <scope>NUCLEOTIDE SEQUENCE [LARGE SCALE GENOMIC DNA]</scope>
    <source>
        <strain evidence="7">DSM 44544</strain>
    </source>
</reference>
<dbReference type="PANTHER" id="PTHR44846:SF17">
    <property type="entry name" value="GNTR-FAMILY TRANSCRIPTIONAL REGULATOR"/>
    <property type="match status" value="1"/>
</dbReference>
<dbReference type="EMBL" id="FNSO01000001">
    <property type="protein sequence ID" value="SEB28774.1"/>
    <property type="molecule type" value="Genomic_DNA"/>
</dbReference>
<dbReference type="InterPro" id="IPR050679">
    <property type="entry name" value="Bact_HTH_transcr_reg"/>
</dbReference>
<name>A0A1H4I3W7_9PSEU</name>
<dbReference type="CDD" id="cd07377">
    <property type="entry name" value="WHTH_GntR"/>
    <property type="match status" value="1"/>
</dbReference>
<accession>A0A1H4I3W7</accession>
<dbReference type="GO" id="GO:0003700">
    <property type="term" value="F:DNA-binding transcription factor activity"/>
    <property type="evidence" value="ECO:0007669"/>
    <property type="project" value="InterPro"/>
</dbReference>
<feature type="domain" description="HTH gntR-type" evidence="4">
    <location>
        <begin position="7"/>
        <end position="75"/>
    </location>
</feature>
<dbReference type="Proteomes" id="UP000199622">
    <property type="component" value="Unassembled WGS sequence"/>
</dbReference>
<dbReference type="STRING" id="208445.SAMN04489727_0010"/>
<dbReference type="GO" id="GO:0003677">
    <property type="term" value="F:DNA binding"/>
    <property type="evidence" value="ECO:0007669"/>
    <property type="project" value="UniProtKB-KW"/>
</dbReference>
<sequence>MDSSAGQAPFEVVAAEIRRDMREGKLKPGDKLPTHRELAGRYDIAVATVQRALKVLQDEGRLVARQSIGVFVTENAGQAEPLTLSQLAAQLADLRERVETLERRPG</sequence>
<keyword evidence="7" id="KW-1185">Reference proteome</keyword>
<proteinExistence type="predicted"/>
<protein>
    <submittedName>
        <fullName evidence="5">Regulatory protein, gntR family</fullName>
    </submittedName>
</protein>
<dbReference type="GO" id="GO:0045892">
    <property type="term" value="P:negative regulation of DNA-templated transcription"/>
    <property type="evidence" value="ECO:0007669"/>
    <property type="project" value="TreeGrafter"/>
</dbReference>
<dbReference type="SMART" id="SM00345">
    <property type="entry name" value="HTH_GNTR"/>
    <property type="match status" value="1"/>
</dbReference>
<evidence type="ECO:0000313" key="5">
    <source>
        <dbReference type="EMBL" id="SEB28774.1"/>
    </source>
</evidence>
<evidence type="ECO:0000313" key="7">
    <source>
        <dbReference type="Proteomes" id="UP000199622"/>
    </source>
</evidence>
<dbReference type="PANTHER" id="PTHR44846">
    <property type="entry name" value="MANNOSYL-D-GLYCERATE TRANSPORT/METABOLISM SYSTEM REPRESSOR MNGR-RELATED"/>
    <property type="match status" value="1"/>
</dbReference>
<dbReference type="RefSeq" id="WP_091303712.1">
    <property type="nucleotide sequence ID" value="NZ_FNSO01000001.1"/>
</dbReference>
<keyword evidence="2" id="KW-0238">DNA-binding</keyword>
<organism evidence="5 7">
    <name type="scientific">Amycolatopsis tolypomycina</name>
    <dbReference type="NCBI Taxonomy" id="208445"/>
    <lineage>
        <taxon>Bacteria</taxon>
        <taxon>Bacillati</taxon>
        <taxon>Actinomycetota</taxon>
        <taxon>Actinomycetes</taxon>
        <taxon>Pseudonocardiales</taxon>
        <taxon>Pseudonocardiaceae</taxon>
        <taxon>Amycolatopsis</taxon>
    </lineage>
</organism>
<evidence type="ECO:0000256" key="2">
    <source>
        <dbReference type="ARBA" id="ARBA00023125"/>
    </source>
</evidence>
<dbReference type="SUPFAM" id="SSF46785">
    <property type="entry name" value="Winged helix' DNA-binding domain"/>
    <property type="match status" value="1"/>
</dbReference>
<keyword evidence="3" id="KW-0804">Transcription</keyword>
<evidence type="ECO:0000256" key="1">
    <source>
        <dbReference type="ARBA" id="ARBA00023015"/>
    </source>
</evidence>
<dbReference type="PROSITE" id="PS50949">
    <property type="entry name" value="HTH_GNTR"/>
    <property type="match status" value="1"/>
</dbReference>
<dbReference type="OrthoDB" id="3615556at2"/>